<sequence>MLYIHLFLANLIWGLNVIVTKLNYDSFHPLFLAMLKILFSVLALLFYIYYKKISFEKVSIKKLIVQTNLINVINFLLTYYGMQYVEGTMTATINCLAPVMMFIVSVSLCKWNWKILISFMMSFLGFLIAIHFRLFNIGKGIFFLITALFIYNFGNYRLKDITHNPFIYNLYMLLIAFFEFIVILLFQKNDLFKTVNTFSLWLFILTSGIGYAYIQCVYFLSIHSIGPLKTSFFMAFSPAFTYFFSLILLKEKFDFFVLIGFIVIFTASFYFISKKEN</sequence>
<feature type="transmembrane region" description="Helical" evidence="7">
    <location>
        <begin position="88"/>
        <end position="108"/>
    </location>
</feature>
<dbReference type="InterPro" id="IPR037185">
    <property type="entry name" value="EmrE-like"/>
</dbReference>
<dbReference type="SUPFAM" id="SSF103481">
    <property type="entry name" value="Multidrug resistance efflux transporter EmrE"/>
    <property type="match status" value="1"/>
</dbReference>
<keyword evidence="4 7" id="KW-0812">Transmembrane</keyword>
<feature type="transmembrane region" description="Helical" evidence="7">
    <location>
        <begin position="137"/>
        <end position="154"/>
    </location>
</feature>
<keyword evidence="6 7" id="KW-0472">Membrane</keyword>
<proteinExistence type="inferred from homology"/>
<feature type="domain" description="EamA" evidence="8">
    <location>
        <begin position="4"/>
        <end position="128"/>
    </location>
</feature>
<dbReference type="InterPro" id="IPR000620">
    <property type="entry name" value="EamA_dom"/>
</dbReference>
<feature type="transmembrane region" description="Helical" evidence="7">
    <location>
        <begin position="232"/>
        <end position="249"/>
    </location>
</feature>
<dbReference type="AlphaFoldDB" id="A0A2T3G4Y1"/>
<evidence type="ECO:0000256" key="5">
    <source>
        <dbReference type="ARBA" id="ARBA00022989"/>
    </source>
</evidence>
<evidence type="ECO:0000256" key="2">
    <source>
        <dbReference type="ARBA" id="ARBA00007362"/>
    </source>
</evidence>
<feature type="transmembrane region" description="Helical" evidence="7">
    <location>
        <begin position="166"/>
        <end position="186"/>
    </location>
</feature>
<dbReference type="PANTHER" id="PTHR32322">
    <property type="entry name" value="INNER MEMBRANE TRANSPORTER"/>
    <property type="match status" value="1"/>
</dbReference>
<name>A0A2T3G4Y1_9FIRM</name>
<evidence type="ECO:0000256" key="1">
    <source>
        <dbReference type="ARBA" id="ARBA00004651"/>
    </source>
</evidence>
<accession>A0A2T3G4Y1</accession>
<organism evidence="9 10">
    <name type="scientific">Faecalibacillus intestinalis</name>
    <dbReference type="NCBI Taxonomy" id="1982626"/>
    <lineage>
        <taxon>Bacteria</taxon>
        <taxon>Bacillati</taxon>
        <taxon>Bacillota</taxon>
        <taxon>Erysipelotrichia</taxon>
        <taxon>Erysipelotrichales</taxon>
        <taxon>Coprobacillaceae</taxon>
        <taxon>Faecalibacillus</taxon>
    </lineage>
</organism>
<dbReference type="EMBL" id="PYLQ01000004">
    <property type="protein sequence ID" value="PST42583.1"/>
    <property type="molecule type" value="Genomic_DNA"/>
</dbReference>
<dbReference type="InterPro" id="IPR050638">
    <property type="entry name" value="AA-Vitamin_Transporters"/>
</dbReference>
<feature type="domain" description="EamA" evidence="8">
    <location>
        <begin position="139"/>
        <end position="270"/>
    </location>
</feature>
<comment type="similarity">
    <text evidence="2">Belongs to the EamA transporter family.</text>
</comment>
<dbReference type="Proteomes" id="UP000240974">
    <property type="component" value="Unassembled WGS sequence"/>
</dbReference>
<feature type="transmembrane region" description="Helical" evidence="7">
    <location>
        <begin position="255"/>
        <end position="272"/>
    </location>
</feature>
<comment type="subcellular location">
    <subcellularLocation>
        <location evidence="1">Cell membrane</location>
        <topology evidence="1">Multi-pass membrane protein</topology>
    </subcellularLocation>
</comment>
<feature type="transmembrane region" description="Helical" evidence="7">
    <location>
        <begin position="30"/>
        <end position="50"/>
    </location>
</feature>
<evidence type="ECO:0000313" key="9">
    <source>
        <dbReference type="EMBL" id="PST42583.1"/>
    </source>
</evidence>
<feature type="transmembrane region" description="Helical" evidence="7">
    <location>
        <begin position="198"/>
        <end position="220"/>
    </location>
</feature>
<keyword evidence="10" id="KW-1185">Reference proteome</keyword>
<protein>
    <submittedName>
        <fullName evidence="9">EamA/RhaT family transporter</fullName>
    </submittedName>
</protein>
<gene>
    <name evidence="9" type="ORF">C7U54_04755</name>
</gene>
<reference evidence="9 10" key="1">
    <citation type="journal article" date="2019" name="Int. J. Syst. Evol. Microbiol.">
        <title>Faecalibacillus intestinalis gen. nov., sp. nov. and Faecalibacillus faecis sp. nov., isolated from human faeces.</title>
        <authorList>
            <person name="Seo B."/>
            <person name="Jeon K."/>
            <person name="Baek I."/>
            <person name="Lee Y.M."/>
            <person name="Baek K."/>
            <person name="Ko G."/>
        </authorList>
    </citation>
    <scope>NUCLEOTIDE SEQUENCE [LARGE SCALE GENOMIC DNA]</scope>
    <source>
        <strain evidence="9 10">SNUG30099</strain>
    </source>
</reference>
<dbReference type="PANTHER" id="PTHR32322:SF18">
    <property type="entry name" value="S-ADENOSYLMETHIONINE_S-ADENOSYLHOMOCYSTEINE TRANSPORTER"/>
    <property type="match status" value="1"/>
</dbReference>
<evidence type="ECO:0000256" key="7">
    <source>
        <dbReference type="SAM" id="Phobius"/>
    </source>
</evidence>
<evidence type="ECO:0000313" key="10">
    <source>
        <dbReference type="Proteomes" id="UP000240974"/>
    </source>
</evidence>
<dbReference type="GO" id="GO:0005886">
    <property type="term" value="C:plasma membrane"/>
    <property type="evidence" value="ECO:0007669"/>
    <property type="project" value="UniProtKB-SubCell"/>
</dbReference>
<evidence type="ECO:0000256" key="6">
    <source>
        <dbReference type="ARBA" id="ARBA00023136"/>
    </source>
</evidence>
<comment type="caution">
    <text evidence="9">The sequence shown here is derived from an EMBL/GenBank/DDBJ whole genome shotgun (WGS) entry which is preliminary data.</text>
</comment>
<dbReference type="Pfam" id="PF00892">
    <property type="entry name" value="EamA"/>
    <property type="match status" value="2"/>
</dbReference>
<dbReference type="RefSeq" id="WP_022001492.1">
    <property type="nucleotide sequence ID" value="NZ_DAWBZG010000166.1"/>
</dbReference>
<feature type="transmembrane region" description="Helical" evidence="7">
    <location>
        <begin position="115"/>
        <end position="131"/>
    </location>
</feature>
<evidence type="ECO:0000256" key="3">
    <source>
        <dbReference type="ARBA" id="ARBA00022475"/>
    </source>
</evidence>
<keyword evidence="3" id="KW-1003">Cell membrane</keyword>
<feature type="transmembrane region" description="Helical" evidence="7">
    <location>
        <begin position="62"/>
        <end position="82"/>
    </location>
</feature>
<keyword evidence="5 7" id="KW-1133">Transmembrane helix</keyword>
<evidence type="ECO:0000259" key="8">
    <source>
        <dbReference type="Pfam" id="PF00892"/>
    </source>
</evidence>
<evidence type="ECO:0000256" key="4">
    <source>
        <dbReference type="ARBA" id="ARBA00022692"/>
    </source>
</evidence>